<dbReference type="InterPro" id="IPR008323">
    <property type="entry name" value="UCP033563"/>
</dbReference>
<dbReference type="Pfam" id="PF06245">
    <property type="entry name" value="DUF1015"/>
    <property type="match status" value="1"/>
</dbReference>
<dbReference type="OrthoDB" id="9781616at2"/>
<keyword evidence="2" id="KW-1185">Reference proteome</keyword>
<dbReference type="RefSeq" id="WP_115869630.1">
    <property type="nucleotide sequence ID" value="NZ_QREG01000021.1"/>
</dbReference>
<evidence type="ECO:0000313" key="2">
    <source>
        <dbReference type="Proteomes" id="UP000256779"/>
    </source>
</evidence>
<dbReference type="EMBL" id="QREG01000021">
    <property type="protein sequence ID" value="RED94398.1"/>
    <property type="molecule type" value="Genomic_DNA"/>
</dbReference>
<evidence type="ECO:0000313" key="1">
    <source>
        <dbReference type="EMBL" id="RED94398.1"/>
    </source>
</evidence>
<comment type="caution">
    <text evidence="1">The sequence shown here is derived from an EMBL/GenBank/DDBJ whole genome shotgun (WGS) entry which is preliminary data.</text>
</comment>
<sequence>MAEIRPIAGWRYHRRLTSQIDNLTSPLFDVVSDKQREALYQNPLNSIHLSVPRGKQPAKAARETLENWKSTGVLVQDQVPALYVYYQYFSLRGSDKTFCRKGFIANLRVYDWPEKVLLRHESTMPYSVSDRTSLLEQTQLNVSPTHGLYTDPSHEIEKYLDESMRHPLYESEDYQGVRDVFSVIQDRAVIQRIQEILRYKQIILADGHHRYEGSLNYMKAQQAANPQHTGEEGYNFHMMYFTNTEAEDLRILPTHRVVSEAANFSEKWLLEQLEAYFTITPVENAPDVNEVILGKQWAFGLLVGDNAYKIRLKPECLQQITWNFPQSIKEMDLTVMHYFIFEKILGIPGPKQVDARNITFQRNFTECMREVLKGEAQFAVITNDISIETVKKVCYSGYTMPQKSTYFYPKVISGFVFSSIADEEFRTPFDPGFQQPSQTTAPS</sequence>
<dbReference type="PIRSF" id="PIRSF033563">
    <property type="entry name" value="UCP033563"/>
    <property type="match status" value="1"/>
</dbReference>
<reference evidence="1 2" key="1">
    <citation type="submission" date="2018-07" db="EMBL/GenBank/DDBJ databases">
        <title>Genomic Encyclopedia of Type Strains, Phase IV (KMG-IV): sequencing the most valuable type-strain genomes for metagenomic binning, comparative biology and taxonomic classification.</title>
        <authorList>
            <person name="Goeker M."/>
        </authorList>
    </citation>
    <scope>NUCLEOTIDE SEQUENCE [LARGE SCALE GENOMIC DNA]</scope>
    <source>
        <strain evidence="1 2">DSM 4134</strain>
    </source>
</reference>
<dbReference type="AlphaFoldDB" id="A0A3D9KYB2"/>
<organism evidence="1 2">
    <name type="scientific">Marinoscillum furvescens DSM 4134</name>
    <dbReference type="NCBI Taxonomy" id="1122208"/>
    <lineage>
        <taxon>Bacteria</taxon>
        <taxon>Pseudomonadati</taxon>
        <taxon>Bacteroidota</taxon>
        <taxon>Cytophagia</taxon>
        <taxon>Cytophagales</taxon>
        <taxon>Reichenbachiellaceae</taxon>
        <taxon>Marinoscillum</taxon>
    </lineage>
</organism>
<name>A0A3D9KYB2_MARFU</name>
<dbReference type="PANTHER" id="PTHR36454">
    <property type="entry name" value="LMO2823 PROTEIN"/>
    <property type="match status" value="1"/>
</dbReference>
<protein>
    <submittedName>
        <fullName evidence="1">Uncharacterized protein (DUF1015 family)</fullName>
    </submittedName>
</protein>
<dbReference type="Proteomes" id="UP000256779">
    <property type="component" value="Unassembled WGS sequence"/>
</dbReference>
<proteinExistence type="predicted"/>
<dbReference type="PANTHER" id="PTHR36454:SF1">
    <property type="entry name" value="DUF1015 DOMAIN-CONTAINING PROTEIN"/>
    <property type="match status" value="1"/>
</dbReference>
<gene>
    <name evidence="1" type="ORF">C7460_12185</name>
</gene>
<accession>A0A3D9KYB2</accession>